<protein>
    <submittedName>
        <fullName evidence="6">Iron complex transport system ATP-binding protein</fullName>
    </submittedName>
</protein>
<dbReference type="STRING" id="454006.SAMN05421825_2717"/>
<organism evidence="6 7">
    <name type="scientific">Epilithonimonas hungarica</name>
    <dbReference type="NCBI Taxonomy" id="454006"/>
    <lineage>
        <taxon>Bacteria</taxon>
        <taxon>Pseudomonadati</taxon>
        <taxon>Bacteroidota</taxon>
        <taxon>Flavobacteriia</taxon>
        <taxon>Flavobacteriales</taxon>
        <taxon>Weeksellaceae</taxon>
        <taxon>Chryseobacterium group</taxon>
        <taxon>Epilithonimonas</taxon>
    </lineage>
</organism>
<dbReference type="InterPro" id="IPR003439">
    <property type="entry name" value="ABC_transporter-like_ATP-bd"/>
</dbReference>
<accession>A0A1G7RQ04</accession>
<dbReference type="Pfam" id="PF00005">
    <property type="entry name" value="ABC_tran"/>
    <property type="match status" value="1"/>
</dbReference>
<dbReference type="PANTHER" id="PTHR42734">
    <property type="entry name" value="METAL TRANSPORT SYSTEM ATP-BINDING PROTEIN TM_0124-RELATED"/>
    <property type="match status" value="1"/>
</dbReference>
<dbReference type="EMBL" id="FNBH01000003">
    <property type="protein sequence ID" value="SDG12020.1"/>
    <property type="molecule type" value="Genomic_DNA"/>
</dbReference>
<gene>
    <name evidence="6" type="ORF">SAMN05421825_2717</name>
</gene>
<evidence type="ECO:0000256" key="4">
    <source>
        <dbReference type="ARBA" id="ARBA00022840"/>
    </source>
</evidence>
<dbReference type="SMART" id="SM00382">
    <property type="entry name" value="AAA"/>
    <property type="match status" value="1"/>
</dbReference>
<dbReference type="InterPro" id="IPR050153">
    <property type="entry name" value="Metal_Ion_Import_ABC"/>
</dbReference>
<reference evidence="7" key="1">
    <citation type="submission" date="2016-10" db="EMBL/GenBank/DDBJ databases">
        <authorList>
            <person name="Varghese N."/>
            <person name="Submissions S."/>
        </authorList>
    </citation>
    <scope>NUCLEOTIDE SEQUENCE [LARGE SCALE GENOMIC DNA]</scope>
    <source>
        <strain evidence="7">DSM 19684</strain>
    </source>
</reference>
<sequence>MKYFLEIKQATIGYSNPLVSEIDSSLELGEVCLLMGNNGIGKTTLIKSILGQNKLLKGEISINGKSIQKLDPNEIASQIAIVFSKAEIPDNYTVIDLISLGKYIHYPYYFKLNEIDKQEITEIINNLNLSEYQNKKLSELSDGNLQKAFIGRALAQNSPFIILDEPTTHLDEENKLMILSLLRNLAKSENKLILFSSHDWRLAKEFSDKIWWIRGQKLVSGISEEVILNNSELITPKILDFNKTFHSPEIDAPKLEKEMMFSFLQKNFSQDLRKFKLTFKNEFWELNSENFHDNCHSFQEIKQSLQTLIKTSISY</sequence>
<evidence type="ECO:0000313" key="7">
    <source>
        <dbReference type="Proteomes" id="UP000199203"/>
    </source>
</evidence>
<dbReference type="OrthoDB" id="9787851at2"/>
<keyword evidence="3" id="KW-0547">Nucleotide-binding</keyword>
<keyword evidence="2" id="KW-0813">Transport</keyword>
<proteinExistence type="inferred from homology"/>
<dbReference type="PROSITE" id="PS50893">
    <property type="entry name" value="ABC_TRANSPORTER_2"/>
    <property type="match status" value="1"/>
</dbReference>
<comment type="similarity">
    <text evidence="1">Belongs to the ABC transporter superfamily.</text>
</comment>
<dbReference type="InterPro" id="IPR003593">
    <property type="entry name" value="AAA+_ATPase"/>
</dbReference>
<dbReference type="AlphaFoldDB" id="A0A1G7RQ04"/>
<dbReference type="Gene3D" id="3.40.50.300">
    <property type="entry name" value="P-loop containing nucleotide triphosphate hydrolases"/>
    <property type="match status" value="1"/>
</dbReference>
<dbReference type="GO" id="GO:0016887">
    <property type="term" value="F:ATP hydrolysis activity"/>
    <property type="evidence" value="ECO:0007669"/>
    <property type="project" value="InterPro"/>
</dbReference>
<dbReference type="GO" id="GO:0005524">
    <property type="term" value="F:ATP binding"/>
    <property type="evidence" value="ECO:0007669"/>
    <property type="project" value="UniProtKB-KW"/>
</dbReference>
<dbReference type="InterPro" id="IPR027417">
    <property type="entry name" value="P-loop_NTPase"/>
</dbReference>
<evidence type="ECO:0000313" key="6">
    <source>
        <dbReference type="EMBL" id="SDG12020.1"/>
    </source>
</evidence>
<evidence type="ECO:0000256" key="3">
    <source>
        <dbReference type="ARBA" id="ARBA00022741"/>
    </source>
</evidence>
<keyword evidence="7" id="KW-1185">Reference proteome</keyword>
<feature type="domain" description="ABC transporter" evidence="5">
    <location>
        <begin position="2"/>
        <end position="240"/>
    </location>
</feature>
<evidence type="ECO:0000259" key="5">
    <source>
        <dbReference type="PROSITE" id="PS50893"/>
    </source>
</evidence>
<evidence type="ECO:0000256" key="1">
    <source>
        <dbReference type="ARBA" id="ARBA00005417"/>
    </source>
</evidence>
<keyword evidence="4 6" id="KW-0067">ATP-binding</keyword>
<dbReference type="RefSeq" id="WP_089873963.1">
    <property type="nucleotide sequence ID" value="NZ_FNBH01000003.1"/>
</dbReference>
<dbReference type="PANTHER" id="PTHR42734:SF6">
    <property type="entry name" value="MOLYBDATE IMPORT ATP-BINDING PROTEIN MOLC"/>
    <property type="match status" value="1"/>
</dbReference>
<evidence type="ECO:0000256" key="2">
    <source>
        <dbReference type="ARBA" id="ARBA00022448"/>
    </source>
</evidence>
<dbReference type="Proteomes" id="UP000199203">
    <property type="component" value="Unassembled WGS sequence"/>
</dbReference>
<dbReference type="SUPFAM" id="SSF52540">
    <property type="entry name" value="P-loop containing nucleoside triphosphate hydrolases"/>
    <property type="match status" value="1"/>
</dbReference>
<name>A0A1G7RQ04_9FLAO</name>